<dbReference type="GO" id="GO:0006835">
    <property type="term" value="P:dicarboxylic acid transport"/>
    <property type="evidence" value="ECO:0007669"/>
    <property type="project" value="TreeGrafter"/>
</dbReference>
<evidence type="ECO:0000313" key="8">
    <source>
        <dbReference type="EMBL" id="EOR96050.1"/>
    </source>
</evidence>
<dbReference type="Pfam" id="PF00375">
    <property type="entry name" value="SDF"/>
    <property type="match status" value="1"/>
</dbReference>
<evidence type="ECO:0000256" key="5">
    <source>
        <dbReference type="ARBA" id="ARBA00022989"/>
    </source>
</evidence>
<evidence type="ECO:0000256" key="4">
    <source>
        <dbReference type="ARBA" id="ARBA00022692"/>
    </source>
</evidence>
<dbReference type="InterPro" id="IPR036458">
    <property type="entry name" value="Na:dicarbo_symporter_sf"/>
</dbReference>
<evidence type="ECO:0000256" key="7">
    <source>
        <dbReference type="SAM" id="Phobius"/>
    </source>
</evidence>
<evidence type="ECO:0000256" key="6">
    <source>
        <dbReference type="ARBA" id="ARBA00023136"/>
    </source>
</evidence>
<organism evidence="8 9">
    <name type="scientific">Arcticibacter svalbardensis MN12-7</name>
    <dbReference type="NCBI Taxonomy" id="1150600"/>
    <lineage>
        <taxon>Bacteria</taxon>
        <taxon>Pseudomonadati</taxon>
        <taxon>Bacteroidota</taxon>
        <taxon>Sphingobacteriia</taxon>
        <taxon>Sphingobacteriales</taxon>
        <taxon>Sphingobacteriaceae</taxon>
        <taxon>Arcticibacter</taxon>
    </lineage>
</organism>
<dbReference type="EMBL" id="AQPN01000024">
    <property type="protein sequence ID" value="EOR96050.1"/>
    <property type="molecule type" value="Genomic_DNA"/>
</dbReference>
<gene>
    <name evidence="8" type="ORF">ADIARSV_0694</name>
</gene>
<comment type="caution">
    <text evidence="8">The sequence shown here is derived from an EMBL/GenBank/DDBJ whole genome shotgun (WGS) entry which is preliminary data.</text>
</comment>
<keyword evidence="6 7" id="KW-0472">Membrane</keyword>
<name>R9GX10_9SPHI</name>
<keyword evidence="9" id="KW-1185">Reference proteome</keyword>
<dbReference type="SUPFAM" id="SSF118215">
    <property type="entry name" value="Proton glutamate symport protein"/>
    <property type="match status" value="1"/>
</dbReference>
<evidence type="ECO:0000256" key="1">
    <source>
        <dbReference type="ARBA" id="ARBA00004651"/>
    </source>
</evidence>
<dbReference type="STRING" id="1150600.ADIARSV_0694"/>
<proteinExistence type="predicted"/>
<dbReference type="eggNOG" id="COG1301">
    <property type="taxonomic scope" value="Bacteria"/>
</dbReference>
<feature type="transmembrane region" description="Helical" evidence="7">
    <location>
        <begin position="30"/>
        <end position="53"/>
    </location>
</feature>
<dbReference type="Gene3D" id="1.10.3860.10">
    <property type="entry name" value="Sodium:dicarboxylate symporter"/>
    <property type="match status" value="1"/>
</dbReference>
<dbReference type="PANTHER" id="PTHR42865:SF7">
    <property type="entry name" value="PROTON_GLUTAMATE-ASPARTATE SYMPORTER"/>
    <property type="match status" value="1"/>
</dbReference>
<keyword evidence="4 7" id="KW-0812">Transmembrane</keyword>
<sequence>MNLTFGHQVIIGFTLMLTSKGVAGVPRASLVILLGTAASFGMPTWPIFIILGIDELMDMARTSVNVIGNCLATIVVAKWENEFYPVKD</sequence>
<evidence type="ECO:0000256" key="2">
    <source>
        <dbReference type="ARBA" id="ARBA00022448"/>
    </source>
</evidence>
<dbReference type="PANTHER" id="PTHR42865">
    <property type="entry name" value="PROTON/GLUTAMATE-ASPARTATE SYMPORTER"/>
    <property type="match status" value="1"/>
</dbReference>
<dbReference type="Proteomes" id="UP000014174">
    <property type="component" value="Unassembled WGS sequence"/>
</dbReference>
<evidence type="ECO:0000313" key="9">
    <source>
        <dbReference type="Proteomes" id="UP000014174"/>
    </source>
</evidence>
<evidence type="ECO:0000256" key="3">
    <source>
        <dbReference type="ARBA" id="ARBA00022475"/>
    </source>
</evidence>
<comment type="subcellular location">
    <subcellularLocation>
        <location evidence="1">Cell membrane</location>
        <topology evidence="1">Multi-pass membrane protein</topology>
    </subcellularLocation>
</comment>
<dbReference type="PATRIC" id="fig|1150600.3.peg.681"/>
<reference evidence="8 9" key="1">
    <citation type="journal article" date="2013" name="Genome Announc.">
        <title>Draft Genome Sequence of Arcticibacter svalbardensis Strain MN12-7T, a Member of the Family Sphingobacteriaceae Isolated from an Arctic Soil Sample.</title>
        <authorList>
            <person name="Shivaji S."/>
            <person name="Ara S."/>
            <person name="Prasad S."/>
            <person name="Manasa B.P."/>
            <person name="Begum Z."/>
            <person name="Singh A."/>
            <person name="Kumar Pinnaka A."/>
        </authorList>
    </citation>
    <scope>NUCLEOTIDE SEQUENCE [LARGE SCALE GENOMIC DNA]</scope>
    <source>
        <strain evidence="8 9">MN12-7</strain>
    </source>
</reference>
<dbReference type="GO" id="GO:0015293">
    <property type="term" value="F:symporter activity"/>
    <property type="evidence" value="ECO:0007669"/>
    <property type="project" value="UniProtKB-KW"/>
</dbReference>
<dbReference type="InterPro" id="IPR001991">
    <property type="entry name" value="Na-dicarboxylate_symporter"/>
</dbReference>
<keyword evidence="5 7" id="KW-1133">Transmembrane helix</keyword>
<protein>
    <submittedName>
        <fullName evidence="8">Proton/glutamate symport protein Sodium/glutamate symport protein</fullName>
    </submittedName>
</protein>
<keyword evidence="2" id="KW-0813">Transport</keyword>
<keyword evidence="3" id="KW-1003">Cell membrane</keyword>
<dbReference type="AlphaFoldDB" id="R9GX10"/>
<accession>R9GX10</accession>
<dbReference type="GO" id="GO:0005886">
    <property type="term" value="C:plasma membrane"/>
    <property type="evidence" value="ECO:0007669"/>
    <property type="project" value="UniProtKB-SubCell"/>
</dbReference>